<evidence type="ECO:0000313" key="4">
    <source>
        <dbReference type="Proteomes" id="UP000587760"/>
    </source>
</evidence>
<dbReference type="SUPFAM" id="SSF52499">
    <property type="entry name" value="Isochorismatase-like hydrolases"/>
    <property type="match status" value="1"/>
</dbReference>
<accession>A0A841R8Q2</accession>
<dbReference type="Proteomes" id="UP000587760">
    <property type="component" value="Unassembled WGS sequence"/>
</dbReference>
<organism evidence="3 4">
    <name type="scientific">Spirochaeta isovalerica</name>
    <dbReference type="NCBI Taxonomy" id="150"/>
    <lineage>
        <taxon>Bacteria</taxon>
        <taxon>Pseudomonadati</taxon>
        <taxon>Spirochaetota</taxon>
        <taxon>Spirochaetia</taxon>
        <taxon>Spirochaetales</taxon>
        <taxon>Spirochaetaceae</taxon>
        <taxon>Spirochaeta</taxon>
    </lineage>
</organism>
<comment type="caution">
    <text evidence="3">The sequence shown here is derived from an EMBL/GenBank/DDBJ whole genome shotgun (WGS) entry which is preliminary data.</text>
</comment>
<dbReference type="EMBL" id="JACHGJ010000002">
    <property type="protein sequence ID" value="MBB6479557.1"/>
    <property type="molecule type" value="Genomic_DNA"/>
</dbReference>
<feature type="domain" description="Isochorismatase-like" evidence="2">
    <location>
        <begin position="2"/>
        <end position="38"/>
    </location>
</feature>
<keyword evidence="1" id="KW-0175">Coiled coil</keyword>
<dbReference type="Pfam" id="PF00857">
    <property type="entry name" value="Isochorismatase"/>
    <property type="match status" value="1"/>
</dbReference>
<keyword evidence="4" id="KW-1185">Reference proteome</keyword>
<reference evidence="3 4" key="1">
    <citation type="submission" date="2020-08" db="EMBL/GenBank/DDBJ databases">
        <title>Genomic Encyclopedia of Type Strains, Phase IV (KMG-IV): sequencing the most valuable type-strain genomes for metagenomic binning, comparative biology and taxonomic classification.</title>
        <authorList>
            <person name="Goeker M."/>
        </authorList>
    </citation>
    <scope>NUCLEOTIDE SEQUENCE [LARGE SCALE GENOMIC DNA]</scope>
    <source>
        <strain evidence="3 4">DSM 2461</strain>
    </source>
</reference>
<proteinExistence type="predicted"/>
<feature type="coiled-coil region" evidence="1">
    <location>
        <begin position="34"/>
        <end position="61"/>
    </location>
</feature>
<sequence length="67" mass="7367">MVLAGLASSGCYGATVREAYRLGYQTIVASDAHADQIRGKADDLNNQLAKYENLLIMKTEEISFSKR</sequence>
<dbReference type="InterPro" id="IPR000868">
    <property type="entry name" value="Isochorismatase-like_dom"/>
</dbReference>
<gene>
    <name evidence="3" type="ORF">HNR50_001215</name>
</gene>
<evidence type="ECO:0000313" key="3">
    <source>
        <dbReference type="EMBL" id="MBB6479557.1"/>
    </source>
</evidence>
<protein>
    <submittedName>
        <fullName evidence="3">Nicotinamidase-related amidase</fullName>
    </submittedName>
</protein>
<evidence type="ECO:0000259" key="2">
    <source>
        <dbReference type="Pfam" id="PF00857"/>
    </source>
</evidence>
<dbReference type="Gene3D" id="3.40.50.850">
    <property type="entry name" value="Isochorismatase-like"/>
    <property type="match status" value="1"/>
</dbReference>
<dbReference type="InterPro" id="IPR036380">
    <property type="entry name" value="Isochorismatase-like_sf"/>
</dbReference>
<evidence type="ECO:0000256" key="1">
    <source>
        <dbReference type="SAM" id="Coils"/>
    </source>
</evidence>
<dbReference type="AlphaFoldDB" id="A0A841R8Q2"/>
<name>A0A841R8Q2_9SPIO</name>